<feature type="region of interest" description="Disordered" evidence="1">
    <location>
        <begin position="1"/>
        <end position="21"/>
    </location>
</feature>
<gene>
    <name evidence="2" type="ORF">IF1G_03786</name>
</gene>
<dbReference type="AlphaFoldDB" id="A0A545V8J5"/>
<sequence length="105" mass="11465">MHRTQSTFTLVPNLEPTKPTNQPTCSSITCFRAFSLSLSLSLSLPLALSITHPILPRPRQRSALAFPITWNQPQLAKSNLSCRISPLPPQTPCLNLATAAYPAGR</sequence>
<feature type="compositionally biased region" description="Polar residues" evidence="1">
    <location>
        <begin position="1"/>
        <end position="10"/>
    </location>
</feature>
<dbReference type="EMBL" id="SPUK01000004">
    <property type="protein sequence ID" value="TQV98043.1"/>
    <property type="molecule type" value="Genomic_DNA"/>
</dbReference>
<organism evidence="2 3">
    <name type="scientific">Cordyceps javanica</name>
    <dbReference type="NCBI Taxonomy" id="43265"/>
    <lineage>
        <taxon>Eukaryota</taxon>
        <taxon>Fungi</taxon>
        <taxon>Dikarya</taxon>
        <taxon>Ascomycota</taxon>
        <taxon>Pezizomycotina</taxon>
        <taxon>Sordariomycetes</taxon>
        <taxon>Hypocreomycetidae</taxon>
        <taxon>Hypocreales</taxon>
        <taxon>Cordycipitaceae</taxon>
        <taxon>Cordyceps</taxon>
    </lineage>
</organism>
<proteinExistence type="predicted"/>
<reference evidence="2 3" key="1">
    <citation type="journal article" date="2019" name="Appl. Microbiol. Biotechnol.">
        <title>Genome sequence of Isaria javanica and comparative genome analysis insights into family S53 peptidase evolution in fungal entomopathogens.</title>
        <authorList>
            <person name="Lin R."/>
            <person name="Zhang X."/>
            <person name="Xin B."/>
            <person name="Zou M."/>
            <person name="Gao Y."/>
            <person name="Qin F."/>
            <person name="Hu Q."/>
            <person name="Xie B."/>
            <person name="Cheng X."/>
        </authorList>
    </citation>
    <scope>NUCLEOTIDE SEQUENCE [LARGE SCALE GENOMIC DNA]</scope>
    <source>
        <strain evidence="2 3">IJ1G</strain>
    </source>
</reference>
<name>A0A545V8J5_9HYPO</name>
<evidence type="ECO:0000256" key="1">
    <source>
        <dbReference type="SAM" id="MobiDB-lite"/>
    </source>
</evidence>
<keyword evidence="3" id="KW-1185">Reference proteome</keyword>
<evidence type="ECO:0000313" key="3">
    <source>
        <dbReference type="Proteomes" id="UP000315783"/>
    </source>
</evidence>
<comment type="caution">
    <text evidence="2">The sequence shown here is derived from an EMBL/GenBank/DDBJ whole genome shotgun (WGS) entry which is preliminary data.</text>
</comment>
<dbReference type="Proteomes" id="UP000315783">
    <property type="component" value="Unassembled WGS sequence"/>
</dbReference>
<evidence type="ECO:0000313" key="2">
    <source>
        <dbReference type="EMBL" id="TQV98043.1"/>
    </source>
</evidence>
<protein>
    <submittedName>
        <fullName evidence="2">Uncharacterized protein</fullName>
    </submittedName>
</protein>
<accession>A0A545V8J5</accession>